<feature type="transmembrane region" description="Helical" evidence="1">
    <location>
        <begin position="45"/>
        <end position="63"/>
    </location>
</feature>
<protein>
    <submittedName>
        <fullName evidence="2">Uncharacterized protein</fullName>
    </submittedName>
</protein>
<organism evidence="2 3">
    <name type="scientific">Marinomonas fungiae</name>
    <dbReference type="NCBI Taxonomy" id="1137284"/>
    <lineage>
        <taxon>Bacteria</taxon>
        <taxon>Pseudomonadati</taxon>
        <taxon>Pseudomonadota</taxon>
        <taxon>Gammaproteobacteria</taxon>
        <taxon>Oceanospirillales</taxon>
        <taxon>Oceanospirillaceae</taxon>
        <taxon>Marinomonas</taxon>
    </lineage>
</organism>
<feature type="transmembrane region" description="Helical" evidence="1">
    <location>
        <begin position="12"/>
        <end position="33"/>
    </location>
</feature>
<name>A0A0K6IUL8_9GAMM</name>
<dbReference type="Proteomes" id="UP000182769">
    <property type="component" value="Unassembled WGS sequence"/>
</dbReference>
<gene>
    <name evidence="2" type="ORF">Ga0061065_1227</name>
</gene>
<keyword evidence="1" id="KW-0472">Membrane</keyword>
<proteinExistence type="predicted"/>
<reference evidence="3" key="1">
    <citation type="submission" date="2015-08" db="EMBL/GenBank/DDBJ databases">
        <authorList>
            <person name="Varghese N."/>
        </authorList>
    </citation>
    <scope>NUCLEOTIDE SEQUENCE [LARGE SCALE GENOMIC DNA]</scope>
    <source>
        <strain evidence="3">JCM 18476</strain>
    </source>
</reference>
<keyword evidence="1" id="KW-0812">Transmembrane</keyword>
<dbReference type="AlphaFoldDB" id="A0A0K6IUL8"/>
<evidence type="ECO:0000256" key="1">
    <source>
        <dbReference type="SAM" id="Phobius"/>
    </source>
</evidence>
<keyword evidence="1" id="KW-1133">Transmembrane helix</keyword>
<dbReference type="STRING" id="1137284.GCA_001418205_03777"/>
<dbReference type="EMBL" id="CYHG01000022">
    <property type="protein sequence ID" value="CUB06764.1"/>
    <property type="molecule type" value="Genomic_DNA"/>
</dbReference>
<sequence length="79" mass="9313">MGCLRSCPGNRIEAVLWLFQVYFSVCCVLRPRFFVDSFKAVFELLLYFSYIILSPSLFLWRWMALSGLKTKSLNVRYCV</sequence>
<accession>A0A0K6IUL8</accession>
<evidence type="ECO:0000313" key="3">
    <source>
        <dbReference type="Proteomes" id="UP000182769"/>
    </source>
</evidence>
<evidence type="ECO:0000313" key="2">
    <source>
        <dbReference type="EMBL" id="CUB06764.1"/>
    </source>
</evidence>
<keyword evidence="3" id="KW-1185">Reference proteome</keyword>